<dbReference type="PANTHER" id="PTHR30042:SF2">
    <property type="entry name" value="POTASSIUM-TRANSPORTING ATPASE KDPC SUBUNIT"/>
    <property type="match status" value="1"/>
</dbReference>
<comment type="subcellular location">
    <subcellularLocation>
        <location evidence="1">Cell membrane</location>
        <topology evidence="1">Single-pass membrane protein</topology>
    </subcellularLocation>
</comment>
<dbReference type="Proteomes" id="UP000249915">
    <property type="component" value="Unassembled WGS sequence"/>
</dbReference>
<dbReference type="AlphaFoldDB" id="A0A2V4B226"/>
<keyword evidence="1" id="KW-0472">Membrane</keyword>
<evidence type="ECO:0000313" key="2">
    <source>
        <dbReference type="EMBL" id="PXY28321.1"/>
    </source>
</evidence>
<reference evidence="2 3" key="1">
    <citation type="submission" date="2016-07" db="EMBL/GenBank/DDBJ databases">
        <title>Draft genome sequence of Prauserella muralis DSM 45305, isolated from a mould-covered wall in an indoor environment.</title>
        <authorList>
            <person name="Ruckert C."/>
            <person name="Albersmeier A."/>
            <person name="Jiang C.-L."/>
            <person name="Jiang Y."/>
            <person name="Kalinowski J."/>
            <person name="Schneider O."/>
            <person name="Winkler A."/>
            <person name="Zotchev S.B."/>
        </authorList>
    </citation>
    <scope>NUCLEOTIDE SEQUENCE [LARGE SCALE GENOMIC DNA]</scope>
    <source>
        <strain evidence="2 3">DSM 45305</strain>
    </source>
</reference>
<dbReference type="OrthoDB" id="9788285at2"/>
<name>A0A2V4B226_9PSEU</name>
<gene>
    <name evidence="1" type="primary">kdpC</name>
    <name evidence="2" type="ORF">BAY60_11475</name>
</gene>
<dbReference type="GO" id="GO:0005524">
    <property type="term" value="F:ATP binding"/>
    <property type="evidence" value="ECO:0007669"/>
    <property type="project" value="UniProtKB-UniRule"/>
</dbReference>
<keyword evidence="1" id="KW-0813">Transport</keyword>
<keyword evidence="1" id="KW-0406">Ion transport</keyword>
<dbReference type="PANTHER" id="PTHR30042">
    <property type="entry name" value="POTASSIUM-TRANSPORTING ATPASE C CHAIN"/>
    <property type="match status" value="1"/>
</dbReference>
<keyword evidence="1" id="KW-0630">Potassium</keyword>
<proteinExistence type="inferred from homology"/>
<comment type="subunit">
    <text evidence="1">The system is composed of three essential subunits: KdpA, KdpB and KdpC.</text>
</comment>
<dbReference type="PIRSF" id="PIRSF001296">
    <property type="entry name" value="K_ATPase_KdpC"/>
    <property type="match status" value="1"/>
</dbReference>
<dbReference type="EMBL" id="MASW01000002">
    <property type="protein sequence ID" value="PXY28321.1"/>
    <property type="molecule type" value="Genomic_DNA"/>
</dbReference>
<protein>
    <recommendedName>
        <fullName evidence="1">Potassium-transporting ATPase KdpC subunit</fullName>
    </recommendedName>
    <alternativeName>
        <fullName evidence="1">ATP phosphohydrolase [potassium-transporting] C chain</fullName>
    </alternativeName>
    <alternativeName>
        <fullName evidence="1">Potassium-binding and translocating subunit C</fullName>
    </alternativeName>
    <alternativeName>
        <fullName evidence="1">Potassium-translocating ATPase C chain</fullName>
    </alternativeName>
</protein>
<keyword evidence="1" id="KW-0812">Transmembrane</keyword>
<keyword evidence="3" id="KW-1185">Reference proteome</keyword>
<dbReference type="GO" id="GO:0005886">
    <property type="term" value="C:plasma membrane"/>
    <property type="evidence" value="ECO:0007669"/>
    <property type="project" value="UniProtKB-SubCell"/>
</dbReference>
<comment type="caution">
    <text evidence="2">The sequence shown here is derived from an EMBL/GenBank/DDBJ whole genome shotgun (WGS) entry which is preliminary data.</text>
</comment>
<keyword evidence="1" id="KW-0633">Potassium transport</keyword>
<keyword evidence="1" id="KW-0547">Nucleotide-binding</keyword>
<comment type="function">
    <text evidence="1">Part of the high-affinity ATP-driven potassium transport (or Kdp) system, which catalyzes the hydrolysis of ATP coupled with the electrogenic transport of potassium into the cytoplasm. This subunit acts as a catalytic chaperone that increases the ATP-binding affinity of the ATP-hydrolyzing subunit KdpB by the formation of a transient KdpB/KdpC/ATP ternary complex.</text>
</comment>
<keyword evidence="1" id="KW-1003">Cell membrane</keyword>
<accession>A0A2V4B226</accession>
<organism evidence="2 3">
    <name type="scientific">Prauserella muralis</name>
    <dbReference type="NCBI Taxonomy" id="588067"/>
    <lineage>
        <taxon>Bacteria</taxon>
        <taxon>Bacillati</taxon>
        <taxon>Actinomycetota</taxon>
        <taxon>Actinomycetes</taxon>
        <taxon>Pseudonocardiales</taxon>
        <taxon>Pseudonocardiaceae</taxon>
        <taxon>Prauserella</taxon>
    </lineage>
</organism>
<dbReference type="GO" id="GO:0008556">
    <property type="term" value="F:P-type potassium transmembrane transporter activity"/>
    <property type="evidence" value="ECO:0007669"/>
    <property type="project" value="InterPro"/>
</dbReference>
<comment type="similarity">
    <text evidence="1">Belongs to the KdpC family.</text>
</comment>
<sequence>MLKSFAVQSAAAVRVLLVFTVLLGVAYPLSVWAVSRLPGLHHHAEGSIVEHDGRPAGSALIGVDPVFDGPPARDPWFHTRPSATGGPPDSGGSNASAFNPGQVRLVRQRQEQIAEREGVSPAAVPADAVTASASGLDPDISVAYAHLQAARVARNNGLATGEVRHLIERCTSTRGIGVPSVNVLRLNLAVQARAH</sequence>
<keyword evidence="1" id="KW-0067">ATP-binding</keyword>
<dbReference type="RefSeq" id="WP_112282335.1">
    <property type="nucleotide sequence ID" value="NZ_MASW01000002.1"/>
</dbReference>
<keyword evidence="1" id="KW-1133">Transmembrane helix</keyword>
<evidence type="ECO:0000256" key="1">
    <source>
        <dbReference type="HAMAP-Rule" id="MF_00276"/>
    </source>
</evidence>
<dbReference type="Pfam" id="PF02669">
    <property type="entry name" value="KdpC"/>
    <property type="match status" value="1"/>
</dbReference>
<evidence type="ECO:0000313" key="3">
    <source>
        <dbReference type="Proteomes" id="UP000249915"/>
    </source>
</evidence>
<dbReference type="InterPro" id="IPR003820">
    <property type="entry name" value="KdpC"/>
</dbReference>
<dbReference type="HAMAP" id="MF_00276">
    <property type="entry name" value="KdpC"/>
    <property type="match status" value="1"/>
</dbReference>